<dbReference type="EMBL" id="LJCR01002254">
    <property type="protein sequence ID" value="KPV49008.1"/>
    <property type="molecule type" value="Genomic_DNA"/>
</dbReference>
<evidence type="ECO:0000313" key="2">
    <source>
        <dbReference type="EMBL" id="KPV49008.1"/>
    </source>
</evidence>
<dbReference type="Proteomes" id="UP000050509">
    <property type="component" value="Unassembled WGS sequence"/>
</dbReference>
<reference evidence="2 3" key="1">
    <citation type="submission" date="2015-09" db="EMBL/GenBank/DDBJ databases">
        <title>Draft genome sequence of Kouleothrix aurantiaca JCM 19913.</title>
        <authorList>
            <person name="Hemp J."/>
        </authorList>
    </citation>
    <scope>NUCLEOTIDE SEQUENCE [LARGE SCALE GENOMIC DNA]</scope>
    <source>
        <strain evidence="2 3">COM-B</strain>
    </source>
</reference>
<accession>A0A0P9DG87</accession>
<protein>
    <submittedName>
        <fullName evidence="2">Uncharacterized protein</fullName>
    </submittedName>
</protein>
<sequence>MTEAELAARLARDLGPLAADAEWSATATAGQAQGHYTDAISDAKAVLGVDGALADATLSSNQLLELKARALLGCLERLELHYTTLVDSSAGTGAGAQVQKLSQVQAGIARVRTRLATAVHAQSSVATAPATGVNVRGQKRPDYSLGEGNEEA</sequence>
<proteinExistence type="predicted"/>
<feature type="region of interest" description="Disordered" evidence="1">
    <location>
        <begin position="133"/>
        <end position="152"/>
    </location>
</feature>
<organism evidence="2 3">
    <name type="scientific">Kouleothrix aurantiaca</name>
    <dbReference type="NCBI Taxonomy" id="186479"/>
    <lineage>
        <taxon>Bacteria</taxon>
        <taxon>Bacillati</taxon>
        <taxon>Chloroflexota</taxon>
        <taxon>Chloroflexia</taxon>
        <taxon>Chloroflexales</taxon>
        <taxon>Roseiflexineae</taxon>
        <taxon>Roseiflexaceae</taxon>
        <taxon>Kouleothrix</taxon>
    </lineage>
</organism>
<keyword evidence="3" id="KW-1185">Reference proteome</keyword>
<gene>
    <name evidence="2" type="ORF">SE17_35020</name>
</gene>
<evidence type="ECO:0000313" key="3">
    <source>
        <dbReference type="Proteomes" id="UP000050509"/>
    </source>
</evidence>
<dbReference type="AlphaFoldDB" id="A0A0P9DG87"/>
<evidence type="ECO:0000256" key="1">
    <source>
        <dbReference type="SAM" id="MobiDB-lite"/>
    </source>
</evidence>
<comment type="caution">
    <text evidence="2">The sequence shown here is derived from an EMBL/GenBank/DDBJ whole genome shotgun (WGS) entry which is preliminary data.</text>
</comment>
<name>A0A0P9DG87_9CHLR</name>